<proteinExistence type="predicted"/>
<name>A0ABP6NZD6_9ACTN</name>
<evidence type="ECO:0000313" key="1">
    <source>
        <dbReference type="EMBL" id="GAA3162406.1"/>
    </source>
</evidence>
<keyword evidence="2" id="KW-1185">Reference proteome</keyword>
<sequence>MLIDWSLGQPVEPPQLPVELLSKRQAAAELARRQRRQAMDAAYEAELILRLAELTPDDDDPQPGATTRLPG</sequence>
<protein>
    <submittedName>
        <fullName evidence="1">Uncharacterized protein</fullName>
    </submittedName>
</protein>
<reference evidence="2" key="1">
    <citation type="journal article" date="2019" name="Int. J. Syst. Evol. Microbiol.">
        <title>The Global Catalogue of Microorganisms (GCM) 10K type strain sequencing project: providing services to taxonomists for standard genome sequencing and annotation.</title>
        <authorList>
            <consortium name="The Broad Institute Genomics Platform"/>
            <consortium name="The Broad Institute Genome Sequencing Center for Infectious Disease"/>
            <person name="Wu L."/>
            <person name="Ma J."/>
        </authorList>
    </citation>
    <scope>NUCLEOTIDE SEQUENCE [LARGE SCALE GENOMIC DNA]</scope>
    <source>
        <strain evidence="2">JCM 15614</strain>
    </source>
</reference>
<evidence type="ECO:0000313" key="2">
    <source>
        <dbReference type="Proteomes" id="UP001499924"/>
    </source>
</evidence>
<accession>A0ABP6NZD6</accession>
<comment type="caution">
    <text evidence="1">The sequence shown here is derived from an EMBL/GenBank/DDBJ whole genome shotgun (WGS) entry which is preliminary data.</text>
</comment>
<dbReference type="EMBL" id="BAAAVV010000002">
    <property type="protein sequence ID" value="GAA3162406.1"/>
    <property type="molecule type" value="Genomic_DNA"/>
</dbReference>
<organism evidence="1 2">
    <name type="scientific">Blastococcus jejuensis</name>
    <dbReference type="NCBI Taxonomy" id="351224"/>
    <lineage>
        <taxon>Bacteria</taxon>
        <taxon>Bacillati</taxon>
        <taxon>Actinomycetota</taxon>
        <taxon>Actinomycetes</taxon>
        <taxon>Geodermatophilales</taxon>
        <taxon>Geodermatophilaceae</taxon>
        <taxon>Blastococcus</taxon>
    </lineage>
</organism>
<gene>
    <name evidence="1" type="ORF">GCM10010531_12760</name>
</gene>
<dbReference type="Proteomes" id="UP001499924">
    <property type="component" value="Unassembled WGS sequence"/>
</dbReference>